<evidence type="ECO:0000256" key="5">
    <source>
        <dbReference type="ARBA" id="ARBA00045737"/>
    </source>
</evidence>
<dbReference type="SUPFAM" id="SSF159468">
    <property type="entry name" value="AtpF-like"/>
    <property type="match status" value="1"/>
</dbReference>
<gene>
    <name evidence="8" type="ORF">PSYICH_LOCUS13287</name>
</gene>
<evidence type="ECO:0008006" key="10">
    <source>
        <dbReference type="Google" id="ProtNLM"/>
    </source>
</evidence>
<dbReference type="InterPro" id="IPR008218">
    <property type="entry name" value="ATPase_V1-cplx_f_g_su"/>
</dbReference>
<dbReference type="GO" id="GO:0033180">
    <property type="term" value="C:proton-transporting V-type ATPase, V1 domain"/>
    <property type="evidence" value="ECO:0007669"/>
    <property type="project" value="InterPro"/>
</dbReference>
<dbReference type="Gene3D" id="3.40.50.10580">
    <property type="entry name" value="ATPase, V1 complex, subunit F"/>
    <property type="match status" value="1"/>
</dbReference>
<keyword evidence="9" id="KW-1185">Reference proteome</keyword>
<feature type="region of interest" description="Disordered" evidence="7">
    <location>
        <begin position="162"/>
        <end position="185"/>
    </location>
</feature>
<reference evidence="8" key="1">
    <citation type="submission" date="2022-01" db="EMBL/GenBank/DDBJ databases">
        <authorList>
            <person name="King R."/>
        </authorList>
    </citation>
    <scope>NUCLEOTIDE SEQUENCE</scope>
</reference>
<dbReference type="OrthoDB" id="10261947at2759"/>
<evidence type="ECO:0000256" key="7">
    <source>
        <dbReference type="SAM" id="MobiDB-lite"/>
    </source>
</evidence>
<keyword evidence="4" id="KW-0406">Ion transport</keyword>
<protein>
    <recommendedName>
        <fullName evidence="10">V-type proton ATPase subunit F</fullName>
    </recommendedName>
</protein>
<evidence type="ECO:0000256" key="2">
    <source>
        <dbReference type="ARBA" id="ARBA00022448"/>
    </source>
</evidence>
<comment type="subunit">
    <text evidence="6">V-ATPase is a heteromultimeric enzyme made up of two complexes: the ATP-hydrolytic V1 complex and the proton translocation V0 complex. The V1 complex consists of three catalytic AB heterodimers that form a heterohexamer, three peripheral stalks each consisting of EG heterodimers, one central rotor including subunits D and F, and the regulatory subunits C and H. The proton translocation complex V0 consists of the proton transport subunit a, a ring of proteolipid subunits c9c'', rotary subunit d, subunits e and f, and the accessory subunits VhaAC45 and ATP6AP2.</text>
</comment>
<keyword evidence="3" id="KW-0375">Hydrogen ion transport</keyword>
<dbReference type="AlphaFoldDB" id="A0A9P0D3U5"/>
<dbReference type="InterPro" id="IPR005772">
    <property type="entry name" value="ATPase_V1-cplx_fsu_euk"/>
</dbReference>
<accession>A0A9P0D3U5</accession>
<proteinExistence type="inferred from homology"/>
<sequence>MHSTVLYDIKEEEPGELRSDKISESESVSSSVVSARYLIAIIADEDTCVGYLLGGIGEIDSEESPNFFLFDQHHKNFEVEHAFNRFINRTDIGILLIQREAADLIHRIVHHHQIKKLMPVVLEIPGKNGPYDICIDHILKIVSEHEKENEDKVEEKRRLSIEKKGSLSQQVGSQVHLKRGSEDHE</sequence>
<dbReference type="NCBIfam" id="TIGR01101">
    <property type="entry name" value="V_ATP_synt_F"/>
    <property type="match status" value="1"/>
</dbReference>
<evidence type="ECO:0000313" key="8">
    <source>
        <dbReference type="EMBL" id="CAH1113762.1"/>
    </source>
</evidence>
<dbReference type="Proteomes" id="UP001153636">
    <property type="component" value="Chromosome 7"/>
</dbReference>
<keyword evidence="2" id="KW-0813">Transport</keyword>
<evidence type="ECO:0000256" key="3">
    <source>
        <dbReference type="ARBA" id="ARBA00022781"/>
    </source>
</evidence>
<evidence type="ECO:0000313" key="9">
    <source>
        <dbReference type="Proteomes" id="UP001153636"/>
    </source>
</evidence>
<dbReference type="PANTHER" id="PTHR13861">
    <property type="entry name" value="VACUOLAR ATP SYNTHASE SUBUNIT F"/>
    <property type="match status" value="1"/>
</dbReference>
<dbReference type="PANTHER" id="PTHR13861:SF2">
    <property type="entry name" value="V-TYPE PROTON ATPASE SUBUNIT F"/>
    <property type="match status" value="1"/>
</dbReference>
<comment type="function">
    <text evidence="5">Subunit of the V1 complex of vacuolar(H+)-ATPase (V-ATPase), a multisubunit enzyme composed of a peripheral complex (V1) that hydrolyzes ATP and a membrane integral complex (V0) that translocates protons. V-ATPase is responsible for acidifying and maintaining the pH of intracellular compartments and in some cell types, is targeted to the plasma membrane, where it is responsible for acidifying the extracellular environment.</text>
</comment>
<evidence type="ECO:0000256" key="6">
    <source>
        <dbReference type="ARBA" id="ARBA00046957"/>
    </source>
</evidence>
<dbReference type="EMBL" id="OV651819">
    <property type="protein sequence ID" value="CAH1113762.1"/>
    <property type="molecule type" value="Genomic_DNA"/>
</dbReference>
<evidence type="ECO:0000256" key="4">
    <source>
        <dbReference type="ARBA" id="ARBA00023065"/>
    </source>
</evidence>
<dbReference type="InterPro" id="IPR036906">
    <property type="entry name" value="ATPase_V1_fsu_sf"/>
</dbReference>
<dbReference type="Pfam" id="PF01990">
    <property type="entry name" value="ATP-synt_F"/>
    <property type="match status" value="1"/>
</dbReference>
<comment type="similarity">
    <text evidence="1">Belongs to the V-ATPase F subunit family.</text>
</comment>
<evidence type="ECO:0000256" key="1">
    <source>
        <dbReference type="ARBA" id="ARBA00010148"/>
    </source>
</evidence>
<organism evidence="8 9">
    <name type="scientific">Psylliodes chrysocephalus</name>
    <dbReference type="NCBI Taxonomy" id="3402493"/>
    <lineage>
        <taxon>Eukaryota</taxon>
        <taxon>Metazoa</taxon>
        <taxon>Ecdysozoa</taxon>
        <taxon>Arthropoda</taxon>
        <taxon>Hexapoda</taxon>
        <taxon>Insecta</taxon>
        <taxon>Pterygota</taxon>
        <taxon>Neoptera</taxon>
        <taxon>Endopterygota</taxon>
        <taxon>Coleoptera</taxon>
        <taxon>Polyphaga</taxon>
        <taxon>Cucujiformia</taxon>
        <taxon>Chrysomeloidea</taxon>
        <taxon>Chrysomelidae</taxon>
        <taxon>Galerucinae</taxon>
        <taxon>Alticini</taxon>
        <taxon>Psylliodes</taxon>
    </lineage>
</organism>
<name>A0A9P0D3U5_9CUCU</name>
<dbReference type="GO" id="GO:0046961">
    <property type="term" value="F:proton-transporting ATPase activity, rotational mechanism"/>
    <property type="evidence" value="ECO:0007669"/>
    <property type="project" value="InterPro"/>
</dbReference>